<sequence length="832" mass="92914">MDDERCVSEKMEKNEMSEAQHVEKPPFSAQEKSHEVREIGLNNGEISHNEDAHKQEPTLENVRICLDSEYLEVTSQNGLSCIEDMGIPPGTTFIKPGCGALVPLKVEATNDNDSVILENDGTGSSMQRIKRKALEGPSSTSLLLRSRSQEKPKAPEPVAVEIVNEGSADIEKKKRGRKPKNMQKTTVSEFSRKKNHLRYLLHKISYEQNLIDAYSAEGWRGQSLEKLKPEKELEKAKSRILNFKLKIRALFQSLDQSLVMGKLPEALFDARGEIDSEDVGWKKELSKIFCAKCGSKDLTLDNDIILCDGACERGFHQFCLEPPLLKADIPPGDESWLCPGCDCKADCIDMLKDVQEKKISIIDSWEKIFPEAAAAASGKKMDESSGLSSDDSEDEEYDPDKPDSSEKVEGNESSSDESSSFAASDDLAASNNNEKYLGLPSDDSEDDDFNPSAPNQDNQVKQDNSSSDFSSDSEDLGALIEDETATSEDHKQKSQGFSEEISTVGRKKRQSLKDELSYLAEASAEPLSRKRHVERLDYKKLNDVSFLFLHLYVLHDSCTALAVHALQWSFPKEFFTCVFTMRNLGLNLVVILVTFNDHANQHESEHLENIQKKKMKDSASDSSDEDFDDTIRKRTKADRDGLKFFDETPVTPSNTHKVDENQIEKKHIPKRTRRNHSDGRTTESSAKAASASASAKKSTQKRRLGESTTKRLLAAFNENQYPDRATKENLAKELGLDFRQVRKWFDNTRWSFNHRPSTGADGTPSHQNTESSAISAQNHILKPGEEMLVTGDSLENPETKKRKGNLNQAPGDEQNGLGNIQSAQLHSTNAVS</sequence>
<feature type="compositionally biased region" description="Basic and acidic residues" evidence="14">
    <location>
        <begin position="399"/>
        <end position="410"/>
    </location>
</feature>
<dbReference type="PANTHER" id="PTHR12628:SF13">
    <property type="entry name" value="HOMEOBOX PROTEIN HAT3.1"/>
    <property type="match status" value="1"/>
</dbReference>
<dbReference type="InterPro" id="IPR019786">
    <property type="entry name" value="Zinc_finger_PHD-type_CS"/>
</dbReference>
<dbReference type="InterPro" id="IPR045876">
    <property type="entry name" value="PRHA-like_PHD-finger"/>
</dbReference>
<evidence type="ECO:0000313" key="17">
    <source>
        <dbReference type="EMBL" id="KAG6406629.1"/>
    </source>
</evidence>
<dbReference type="InterPro" id="IPR011011">
    <property type="entry name" value="Znf_FYVE_PHD"/>
</dbReference>
<evidence type="ECO:0000256" key="1">
    <source>
        <dbReference type="ARBA" id="ARBA00004123"/>
    </source>
</evidence>
<dbReference type="InterPro" id="IPR009057">
    <property type="entry name" value="Homeodomain-like_sf"/>
</dbReference>
<keyword evidence="9" id="KW-0804">Transcription</keyword>
<keyword evidence="8 11" id="KW-0371">Homeobox</keyword>
<comment type="caution">
    <text evidence="17">The sequence shown here is derived from an EMBL/GenBank/DDBJ whole genome shotgun (WGS) entry which is preliminary data.</text>
</comment>
<keyword evidence="7 11" id="KW-0238">DNA-binding</keyword>
<protein>
    <submittedName>
        <fullName evidence="17">Uncharacterized protein</fullName>
    </submittedName>
</protein>
<feature type="compositionally biased region" description="Acidic residues" evidence="14">
    <location>
        <begin position="471"/>
        <end position="486"/>
    </location>
</feature>
<dbReference type="SUPFAM" id="SSF46689">
    <property type="entry name" value="Homeodomain-like"/>
    <property type="match status" value="1"/>
</dbReference>
<dbReference type="GO" id="GO:0005634">
    <property type="term" value="C:nucleus"/>
    <property type="evidence" value="ECO:0007669"/>
    <property type="project" value="UniProtKB-SubCell"/>
</dbReference>
<evidence type="ECO:0000256" key="10">
    <source>
        <dbReference type="ARBA" id="ARBA00023242"/>
    </source>
</evidence>
<evidence type="ECO:0000256" key="11">
    <source>
        <dbReference type="PROSITE-ProRule" id="PRU00108"/>
    </source>
</evidence>
<name>A0A8X8X5Q6_SALSN</name>
<dbReference type="Gene3D" id="1.10.10.60">
    <property type="entry name" value="Homeodomain-like"/>
    <property type="match status" value="1"/>
</dbReference>
<organism evidence="17">
    <name type="scientific">Salvia splendens</name>
    <name type="common">Scarlet sage</name>
    <dbReference type="NCBI Taxonomy" id="180675"/>
    <lineage>
        <taxon>Eukaryota</taxon>
        <taxon>Viridiplantae</taxon>
        <taxon>Streptophyta</taxon>
        <taxon>Embryophyta</taxon>
        <taxon>Tracheophyta</taxon>
        <taxon>Spermatophyta</taxon>
        <taxon>Magnoliopsida</taxon>
        <taxon>eudicotyledons</taxon>
        <taxon>Gunneridae</taxon>
        <taxon>Pentapetalae</taxon>
        <taxon>asterids</taxon>
        <taxon>lamiids</taxon>
        <taxon>Lamiales</taxon>
        <taxon>Lamiaceae</taxon>
        <taxon>Nepetoideae</taxon>
        <taxon>Mentheae</taxon>
        <taxon>Salviinae</taxon>
        <taxon>Salvia</taxon>
        <taxon>Salvia subgen. Calosphace</taxon>
        <taxon>core Calosphace</taxon>
    </lineage>
</organism>
<feature type="compositionally biased region" description="Polar residues" evidence="14">
    <location>
        <begin position="816"/>
        <end position="832"/>
    </location>
</feature>
<dbReference type="PANTHER" id="PTHR12628">
    <property type="entry name" value="POLYCOMB-LIKE TRANSCRIPTION FACTOR"/>
    <property type="match status" value="1"/>
</dbReference>
<keyword evidence="3" id="KW-0479">Metal-binding</keyword>
<evidence type="ECO:0000259" key="15">
    <source>
        <dbReference type="PROSITE" id="PS50016"/>
    </source>
</evidence>
<keyword evidence="18" id="KW-1185">Reference proteome</keyword>
<dbReference type="AlphaFoldDB" id="A0A8X8X5Q6"/>
<evidence type="ECO:0000259" key="16">
    <source>
        <dbReference type="PROSITE" id="PS50071"/>
    </source>
</evidence>
<comment type="similarity">
    <text evidence="2">Belongs to the PHD-associated homeobox family.</text>
</comment>
<comment type="subcellular location">
    <subcellularLocation>
        <location evidence="1 11 13">Nucleus</location>
    </subcellularLocation>
</comment>
<evidence type="ECO:0000256" key="13">
    <source>
        <dbReference type="RuleBase" id="RU000682"/>
    </source>
</evidence>
<dbReference type="SMART" id="SM00249">
    <property type="entry name" value="PHD"/>
    <property type="match status" value="1"/>
</dbReference>
<evidence type="ECO:0000256" key="5">
    <source>
        <dbReference type="ARBA" id="ARBA00022833"/>
    </source>
</evidence>
<evidence type="ECO:0000256" key="12">
    <source>
        <dbReference type="PROSITE-ProRule" id="PRU00146"/>
    </source>
</evidence>
<evidence type="ECO:0000256" key="9">
    <source>
        <dbReference type="ARBA" id="ARBA00023163"/>
    </source>
</evidence>
<dbReference type="PROSITE" id="PS01359">
    <property type="entry name" value="ZF_PHD_1"/>
    <property type="match status" value="1"/>
</dbReference>
<dbReference type="Proteomes" id="UP000298416">
    <property type="component" value="Unassembled WGS sequence"/>
</dbReference>
<keyword evidence="6" id="KW-0805">Transcription regulation</keyword>
<feature type="region of interest" description="Disordered" evidence="14">
    <location>
        <begin position="753"/>
        <end position="832"/>
    </location>
</feature>
<evidence type="ECO:0000256" key="6">
    <source>
        <dbReference type="ARBA" id="ARBA00023015"/>
    </source>
</evidence>
<feature type="region of interest" description="Disordered" evidence="14">
    <location>
        <begin position="1"/>
        <end position="35"/>
    </location>
</feature>
<gene>
    <name evidence="17" type="ORF">SASPL_134235</name>
</gene>
<feature type="region of interest" description="Disordered" evidence="14">
    <location>
        <begin position="133"/>
        <end position="155"/>
    </location>
</feature>
<feature type="DNA-binding region" description="Homeobox" evidence="11">
    <location>
        <begin position="697"/>
        <end position="756"/>
    </location>
</feature>
<feature type="compositionally biased region" description="Polar residues" evidence="14">
    <location>
        <begin position="764"/>
        <end position="778"/>
    </location>
</feature>
<feature type="region of interest" description="Disordered" evidence="14">
    <location>
        <begin position="375"/>
        <end position="508"/>
    </location>
</feature>
<dbReference type="GO" id="GO:0008270">
    <property type="term" value="F:zinc ion binding"/>
    <property type="evidence" value="ECO:0007669"/>
    <property type="project" value="UniProtKB-KW"/>
</dbReference>
<dbReference type="InterPro" id="IPR019787">
    <property type="entry name" value="Znf_PHD-finger"/>
</dbReference>
<dbReference type="EMBL" id="PNBA02000012">
    <property type="protein sequence ID" value="KAG6406629.1"/>
    <property type="molecule type" value="Genomic_DNA"/>
</dbReference>
<evidence type="ECO:0000256" key="14">
    <source>
        <dbReference type="SAM" id="MobiDB-lite"/>
    </source>
</evidence>
<dbReference type="Pfam" id="PF00046">
    <property type="entry name" value="Homeodomain"/>
    <property type="match status" value="1"/>
</dbReference>
<dbReference type="GO" id="GO:0045814">
    <property type="term" value="P:negative regulation of gene expression, epigenetic"/>
    <property type="evidence" value="ECO:0007669"/>
    <property type="project" value="TreeGrafter"/>
</dbReference>
<dbReference type="InterPro" id="IPR013083">
    <property type="entry name" value="Znf_RING/FYVE/PHD"/>
</dbReference>
<feature type="domain" description="PHD-type" evidence="15">
    <location>
        <begin position="287"/>
        <end position="344"/>
    </location>
</feature>
<feature type="compositionally biased region" description="Basic and acidic residues" evidence="14">
    <location>
        <begin position="604"/>
        <end position="619"/>
    </location>
</feature>
<evidence type="ECO:0000313" key="18">
    <source>
        <dbReference type="Proteomes" id="UP000298416"/>
    </source>
</evidence>
<reference evidence="17" key="2">
    <citation type="submission" date="2020-08" db="EMBL/GenBank/DDBJ databases">
        <title>Plant Genome Project.</title>
        <authorList>
            <person name="Zhang R.-G."/>
        </authorList>
    </citation>
    <scope>NUCLEOTIDE SEQUENCE</scope>
    <source>
        <strain evidence="17">Huo1</strain>
        <tissue evidence="17">Leaf</tissue>
    </source>
</reference>
<feature type="compositionally biased region" description="Basic and acidic residues" evidence="14">
    <location>
        <begin position="629"/>
        <end position="646"/>
    </location>
</feature>
<dbReference type="Gene3D" id="3.30.40.10">
    <property type="entry name" value="Zinc/RING finger domain, C3HC4 (zinc finger)"/>
    <property type="match status" value="1"/>
</dbReference>
<dbReference type="PROSITE" id="PS50071">
    <property type="entry name" value="HOMEOBOX_2"/>
    <property type="match status" value="1"/>
</dbReference>
<reference evidence="17" key="1">
    <citation type="submission" date="2018-01" db="EMBL/GenBank/DDBJ databases">
        <authorList>
            <person name="Mao J.F."/>
        </authorList>
    </citation>
    <scope>NUCLEOTIDE SEQUENCE</scope>
    <source>
        <strain evidence="17">Huo1</strain>
        <tissue evidence="17">Leaf</tissue>
    </source>
</reference>
<dbReference type="SUPFAM" id="SSF57903">
    <property type="entry name" value="FYVE/PHD zinc finger"/>
    <property type="match status" value="1"/>
</dbReference>
<evidence type="ECO:0000256" key="8">
    <source>
        <dbReference type="ARBA" id="ARBA00023155"/>
    </source>
</evidence>
<keyword evidence="5" id="KW-0862">Zinc</keyword>
<feature type="compositionally biased region" description="Low complexity" evidence="14">
    <location>
        <begin position="411"/>
        <end position="434"/>
    </location>
</feature>
<dbReference type="FunFam" id="3.30.40.10:FF:000650">
    <property type="entry name" value="Homeobox protein HAT3.1"/>
    <property type="match status" value="1"/>
</dbReference>
<dbReference type="InterPro" id="IPR001965">
    <property type="entry name" value="Znf_PHD"/>
</dbReference>
<feature type="domain" description="Homeobox" evidence="16">
    <location>
        <begin position="695"/>
        <end position="755"/>
    </location>
</feature>
<feature type="compositionally biased region" description="Basic and acidic residues" evidence="14">
    <location>
        <begin position="1"/>
        <end position="24"/>
    </location>
</feature>
<feature type="region of interest" description="Disordered" evidence="14">
    <location>
        <begin position="604"/>
        <end position="709"/>
    </location>
</feature>
<proteinExistence type="inferred from homology"/>
<evidence type="ECO:0000256" key="7">
    <source>
        <dbReference type="ARBA" id="ARBA00023125"/>
    </source>
</evidence>
<dbReference type="GO" id="GO:0003682">
    <property type="term" value="F:chromatin binding"/>
    <property type="evidence" value="ECO:0007669"/>
    <property type="project" value="TreeGrafter"/>
</dbReference>
<dbReference type="PROSITE" id="PS50016">
    <property type="entry name" value="ZF_PHD_2"/>
    <property type="match status" value="1"/>
</dbReference>
<evidence type="ECO:0000256" key="4">
    <source>
        <dbReference type="ARBA" id="ARBA00022771"/>
    </source>
</evidence>
<keyword evidence="4 12" id="KW-0863">Zinc-finger</keyword>
<dbReference type="CDD" id="cd15504">
    <property type="entry name" value="PHD_PRHA_like"/>
    <property type="match status" value="1"/>
</dbReference>
<feature type="compositionally biased region" description="Basic and acidic residues" evidence="14">
    <location>
        <begin position="656"/>
        <end position="666"/>
    </location>
</feature>
<evidence type="ECO:0000256" key="2">
    <source>
        <dbReference type="ARBA" id="ARBA00007427"/>
    </source>
</evidence>
<accession>A0A8X8X5Q6</accession>
<evidence type="ECO:0000256" key="3">
    <source>
        <dbReference type="ARBA" id="ARBA00022723"/>
    </source>
</evidence>
<dbReference type="SMART" id="SM00389">
    <property type="entry name" value="HOX"/>
    <property type="match status" value="1"/>
</dbReference>
<feature type="compositionally biased region" description="Low complexity" evidence="14">
    <location>
        <begin position="684"/>
        <end position="697"/>
    </location>
</feature>
<keyword evidence="10 11" id="KW-0539">Nucleus</keyword>
<dbReference type="CDD" id="cd00086">
    <property type="entry name" value="homeodomain"/>
    <property type="match status" value="1"/>
</dbReference>
<dbReference type="GO" id="GO:0003677">
    <property type="term" value="F:DNA binding"/>
    <property type="evidence" value="ECO:0007669"/>
    <property type="project" value="UniProtKB-UniRule"/>
</dbReference>
<dbReference type="InterPro" id="IPR001356">
    <property type="entry name" value="HD"/>
</dbReference>
<feature type="compositionally biased region" description="Polar residues" evidence="14">
    <location>
        <begin position="452"/>
        <end position="462"/>
    </location>
</feature>
<dbReference type="Pfam" id="PF00628">
    <property type="entry name" value="PHD"/>
    <property type="match status" value="1"/>
</dbReference>